<name>E8M775_PHOS4</name>
<accession>E8M775</accession>
<gene>
    <name evidence="3" type="ORF">VISI1226_18036</name>
</gene>
<comment type="caution">
    <text evidence="3">The sequence shown here is derived from an EMBL/GenBank/DDBJ whole genome shotgun (WGS) entry which is preliminary data.</text>
</comment>
<evidence type="ECO:0000256" key="1">
    <source>
        <dbReference type="SAM" id="Coils"/>
    </source>
</evidence>
<protein>
    <submittedName>
        <fullName evidence="3">Uncharacterized protein</fullName>
    </submittedName>
</protein>
<dbReference type="RefSeq" id="WP_008077181.1">
    <property type="nucleotide sequence ID" value="NZ_AEVT01000062.1"/>
</dbReference>
<feature type="coiled-coil region" evidence="1">
    <location>
        <begin position="29"/>
        <end position="119"/>
    </location>
</feature>
<dbReference type="OrthoDB" id="5902773at2"/>
<evidence type="ECO:0000256" key="2">
    <source>
        <dbReference type="SAM" id="SignalP"/>
    </source>
</evidence>
<keyword evidence="1" id="KW-0175">Coiled coil</keyword>
<evidence type="ECO:0000313" key="4">
    <source>
        <dbReference type="Proteomes" id="UP000006228"/>
    </source>
</evidence>
<evidence type="ECO:0000313" key="3">
    <source>
        <dbReference type="EMBL" id="EGA70147.1"/>
    </source>
</evidence>
<reference evidence="3 4" key="1">
    <citation type="journal article" date="2012" name="Int. J. Syst. Evol. Microbiol.">
        <title>Vibrio caribbeanicus sp. nov., isolated from the marine sponge Scleritoderma cyanea.</title>
        <authorList>
            <person name="Hoffmann M."/>
            <person name="Monday S.R."/>
            <person name="Allard M.W."/>
            <person name="Strain E.A."/>
            <person name="Whittaker P."/>
            <person name="Naum M."/>
            <person name="McCarthy P.J."/>
            <person name="Lopez J.V."/>
            <person name="Fischer M."/>
            <person name="Brown E.W."/>
        </authorList>
    </citation>
    <scope>NUCLEOTIDE SEQUENCE [LARGE SCALE GENOMIC DNA]</scope>
    <source>
        <strain evidence="4">DSMZ 21326</strain>
    </source>
</reference>
<feature type="chain" id="PRO_5003224781" evidence="2">
    <location>
        <begin position="19"/>
        <end position="128"/>
    </location>
</feature>
<sequence>MKKMLLVALCAMPLMANAATPIKDAVEASPKYQAEKQQISNKLNKAKQKLQAAKLEKLKAEGKLKDKAEKAKAKYQDKVDQAKADGKKLANKVEDAKKLTDAEYLKDQANRRIKKEKRKAIKSWLVES</sequence>
<keyword evidence="2" id="KW-0732">Signal</keyword>
<dbReference type="EMBL" id="AEVT01000062">
    <property type="protein sequence ID" value="EGA70147.1"/>
    <property type="molecule type" value="Genomic_DNA"/>
</dbReference>
<dbReference type="Proteomes" id="UP000006228">
    <property type="component" value="Unassembled WGS sequence"/>
</dbReference>
<feature type="signal peptide" evidence="2">
    <location>
        <begin position="1"/>
        <end position="18"/>
    </location>
</feature>
<dbReference type="GeneID" id="95569440"/>
<dbReference type="AlphaFoldDB" id="E8M775"/>
<dbReference type="eggNOG" id="ENOG5031N8B">
    <property type="taxonomic scope" value="Bacteria"/>
</dbReference>
<organism evidence="3 4">
    <name type="scientific">Vibrio sinaloensis DSM 21326</name>
    <dbReference type="NCBI Taxonomy" id="945550"/>
    <lineage>
        <taxon>Bacteria</taxon>
        <taxon>Pseudomonadati</taxon>
        <taxon>Pseudomonadota</taxon>
        <taxon>Gammaproteobacteria</taxon>
        <taxon>Vibrionales</taxon>
        <taxon>Vibrionaceae</taxon>
        <taxon>Vibrio</taxon>
        <taxon>Vibrio oreintalis group</taxon>
    </lineage>
</organism>
<proteinExistence type="predicted"/>